<dbReference type="InterPro" id="IPR025850">
    <property type="entry name" value="SUKH-3"/>
</dbReference>
<dbReference type="EMBL" id="CP029194">
    <property type="protein sequence ID" value="QES24478.1"/>
    <property type="molecule type" value="Genomic_DNA"/>
</dbReference>
<dbReference type="AlphaFoldDB" id="A0A5P2B400"/>
<dbReference type="Proteomes" id="UP000324106">
    <property type="component" value="Chromosome"/>
</dbReference>
<name>A0A5P2B400_STRVZ</name>
<protein>
    <recommendedName>
        <fullName evidence="3">SUKH-3 domain containing protein</fullName>
    </recommendedName>
</protein>
<proteinExistence type="predicted"/>
<evidence type="ECO:0008006" key="3">
    <source>
        <dbReference type="Google" id="ProtNLM"/>
    </source>
</evidence>
<accession>A0A5P2B400</accession>
<gene>
    <name evidence="1" type="ORF">DEJ46_08160</name>
</gene>
<dbReference type="Pfam" id="PF14433">
    <property type="entry name" value="SUKH-3"/>
    <property type="match status" value="1"/>
</dbReference>
<dbReference type="OrthoDB" id="4556695at2"/>
<reference evidence="1 2" key="1">
    <citation type="submission" date="2018-05" db="EMBL/GenBank/DDBJ databases">
        <title>Streptomyces venezuelae.</title>
        <authorList>
            <person name="Kim W."/>
            <person name="Lee N."/>
            <person name="Cho B.-K."/>
        </authorList>
    </citation>
    <scope>NUCLEOTIDE SEQUENCE [LARGE SCALE GENOMIC DNA]</scope>
    <source>
        <strain evidence="1 2">ATCC 15068</strain>
    </source>
</reference>
<sequence length="153" mass="16780">MTAREVEAVLAGAGWVPGRDIGARLPALLGFVTDRFAAEGHPVEPFPAARDFVREFGGLRLEIPGTPADAVGFTPHWIYEDSAEDVAELAGNLGQRLFPVGYETFDGSMLLIDETGRFFLLHHTGPYFLGESAHEAVSCLLRGPQREARDHYR</sequence>
<evidence type="ECO:0000313" key="1">
    <source>
        <dbReference type="EMBL" id="QES24478.1"/>
    </source>
</evidence>
<organism evidence="1 2">
    <name type="scientific">Streptomyces venezuelae</name>
    <dbReference type="NCBI Taxonomy" id="54571"/>
    <lineage>
        <taxon>Bacteria</taxon>
        <taxon>Bacillati</taxon>
        <taxon>Actinomycetota</taxon>
        <taxon>Actinomycetes</taxon>
        <taxon>Kitasatosporales</taxon>
        <taxon>Streptomycetaceae</taxon>
        <taxon>Streptomyces</taxon>
    </lineage>
</organism>
<evidence type="ECO:0000313" key="2">
    <source>
        <dbReference type="Proteomes" id="UP000324106"/>
    </source>
</evidence>